<dbReference type="AlphaFoldDB" id="A0A194XT62"/>
<proteinExistence type="predicted"/>
<evidence type="ECO:0000256" key="2">
    <source>
        <dbReference type="ARBA" id="ARBA00022692"/>
    </source>
</evidence>
<accession>A0A194XT62</accession>
<evidence type="ECO:0000256" key="4">
    <source>
        <dbReference type="ARBA" id="ARBA00023136"/>
    </source>
</evidence>
<sequence>MDGDPAVEPELDSFSLTLPLPYRVALVVVLGVWAWGANLHFLSLLKIDVPALLHYPPRTSPRTDPPHHLSTYRLASLLTIPLALSLFLFWILSHRNPTLVIYYDFLPISYLCVLLGLFLLPLRRFSSSGRTRFLTTLQRVSIGGLAQAHDGKFGDILLADVLTSYAKIIADLFVSLCMFFRPDGSATRRPDRGCGGQYLVPIIIAIPSLIRLRQCLIEYVRVRALNARNGGTIGHHGWGGQHLANALKYASAFPVILFSALQRNLSMNHANIGLTEVSLYRCWVIAVFVNSFYSFYWDVAKDWDLTLFSSLWSRIHPSSRTAYTPLNSHSSSSSTSASHPQTNQPFGLRPRLYLVSSTVYYTVITLDLLLRCTWSLKLSPHLDHFADFESGIFLMEFLEVGRRWIWIFFRVETEWVRNTGSGGGSGSGGLLGMGMGIEDGVLLGDMYGKDDEDD</sequence>
<evidence type="ECO:0000313" key="8">
    <source>
        <dbReference type="Proteomes" id="UP000070700"/>
    </source>
</evidence>
<evidence type="ECO:0000313" key="7">
    <source>
        <dbReference type="EMBL" id="KUJ22887.1"/>
    </source>
</evidence>
<keyword evidence="8" id="KW-1185">Reference proteome</keyword>
<dbReference type="InParanoid" id="A0A194XT62"/>
<feature type="transmembrane region" description="Helical" evidence="5">
    <location>
        <begin position="99"/>
        <end position="122"/>
    </location>
</feature>
<gene>
    <name evidence="7" type="ORF">LY89DRAFT_637222</name>
</gene>
<keyword evidence="2 5" id="KW-0812">Transmembrane</keyword>
<dbReference type="RefSeq" id="XP_018077242.1">
    <property type="nucleotide sequence ID" value="XM_018211519.1"/>
</dbReference>
<feature type="domain" description="EXS" evidence="6">
    <location>
        <begin position="191"/>
        <end position="442"/>
    </location>
</feature>
<reference evidence="7 8" key="1">
    <citation type="submission" date="2015-10" db="EMBL/GenBank/DDBJ databases">
        <title>Full genome of DAOMC 229536 Phialocephala scopiformis, a fungal endophyte of spruce producing the potent anti-insectan compound rugulosin.</title>
        <authorList>
            <consortium name="DOE Joint Genome Institute"/>
            <person name="Walker A.K."/>
            <person name="Frasz S.L."/>
            <person name="Seifert K.A."/>
            <person name="Miller J.D."/>
            <person name="Mondo S.J."/>
            <person name="Labutti K."/>
            <person name="Lipzen A."/>
            <person name="Dockter R."/>
            <person name="Kennedy M."/>
            <person name="Grigoriev I.V."/>
            <person name="Spatafora J.W."/>
        </authorList>
    </citation>
    <scope>NUCLEOTIDE SEQUENCE [LARGE SCALE GENOMIC DNA]</scope>
    <source>
        <strain evidence="7 8">CBS 120377</strain>
    </source>
</reference>
<dbReference type="InterPro" id="IPR004342">
    <property type="entry name" value="EXS_C"/>
</dbReference>
<dbReference type="PANTHER" id="PTHR10783:SF46">
    <property type="entry name" value="PROTEIN ERD1 HOMOLOG 2"/>
    <property type="match status" value="1"/>
</dbReference>
<dbReference type="GeneID" id="28821245"/>
<name>A0A194XT62_MOLSC</name>
<dbReference type="PANTHER" id="PTHR10783">
    <property type="entry name" value="XENOTROPIC AND POLYTROPIC RETROVIRUS RECEPTOR 1-RELATED"/>
    <property type="match status" value="1"/>
</dbReference>
<feature type="transmembrane region" description="Helical" evidence="5">
    <location>
        <begin position="20"/>
        <end position="45"/>
    </location>
</feature>
<dbReference type="Pfam" id="PF03124">
    <property type="entry name" value="EXS"/>
    <property type="match status" value="1"/>
</dbReference>
<keyword evidence="4 5" id="KW-0472">Membrane</keyword>
<protein>
    <submittedName>
        <fullName evidence="7">Protein-ER retention protein-like protein</fullName>
    </submittedName>
</protein>
<dbReference type="Proteomes" id="UP000070700">
    <property type="component" value="Unassembled WGS sequence"/>
</dbReference>
<comment type="subcellular location">
    <subcellularLocation>
        <location evidence="1">Membrane</location>
        <topology evidence="1">Multi-pass membrane protein</topology>
    </subcellularLocation>
</comment>
<dbReference type="KEGG" id="psco:LY89DRAFT_637222"/>
<dbReference type="PROSITE" id="PS51380">
    <property type="entry name" value="EXS"/>
    <property type="match status" value="1"/>
</dbReference>
<keyword evidence="3 5" id="KW-1133">Transmembrane helix</keyword>
<dbReference type="EMBL" id="KQ947406">
    <property type="protein sequence ID" value="KUJ22887.1"/>
    <property type="molecule type" value="Genomic_DNA"/>
</dbReference>
<dbReference type="GO" id="GO:0016020">
    <property type="term" value="C:membrane"/>
    <property type="evidence" value="ECO:0007669"/>
    <property type="project" value="UniProtKB-SubCell"/>
</dbReference>
<evidence type="ECO:0000259" key="6">
    <source>
        <dbReference type="PROSITE" id="PS51380"/>
    </source>
</evidence>
<evidence type="ECO:0000256" key="5">
    <source>
        <dbReference type="SAM" id="Phobius"/>
    </source>
</evidence>
<evidence type="ECO:0000256" key="3">
    <source>
        <dbReference type="ARBA" id="ARBA00022989"/>
    </source>
</evidence>
<evidence type="ECO:0000256" key="1">
    <source>
        <dbReference type="ARBA" id="ARBA00004141"/>
    </source>
</evidence>
<feature type="transmembrane region" description="Helical" evidence="5">
    <location>
        <begin position="72"/>
        <end position="93"/>
    </location>
</feature>
<dbReference type="FunCoup" id="A0A194XT62">
    <property type="interactions" value="75"/>
</dbReference>
<dbReference type="OrthoDB" id="2159384at2759"/>
<organism evidence="7 8">
    <name type="scientific">Mollisia scopiformis</name>
    <name type="common">Conifer needle endophyte fungus</name>
    <name type="synonym">Phialocephala scopiformis</name>
    <dbReference type="NCBI Taxonomy" id="149040"/>
    <lineage>
        <taxon>Eukaryota</taxon>
        <taxon>Fungi</taxon>
        <taxon>Dikarya</taxon>
        <taxon>Ascomycota</taxon>
        <taxon>Pezizomycotina</taxon>
        <taxon>Leotiomycetes</taxon>
        <taxon>Helotiales</taxon>
        <taxon>Mollisiaceae</taxon>
        <taxon>Mollisia</taxon>
    </lineage>
</organism>
<dbReference type="GO" id="GO:0005737">
    <property type="term" value="C:cytoplasm"/>
    <property type="evidence" value="ECO:0007669"/>
    <property type="project" value="TreeGrafter"/>
</dbReference>